<feature type="compositionally biased region" description="Polar residues" evidence="1">
    <location>
        <begin position="409"/>
        <end position="419"/>
    </location>
</feature>
<evidence type="ECO:0000313" key="3">
    <source>
        <dbReference type="EMBL" id="CAF1290978.1"/>
    </source>
</evidence>
<dbReference type="PROSITE" id="PS50004">
    <property type="entry name" value="C2"/>
    <property type="match status" value="2"/>
</dbReference>
<accession>A0A815D1D3</accession>
<dbReference type="AlphaFoldDB" id="A0A815D1D3"/>
<feature type="compositionally biased region" description="Basic and acidic residues" evidence="1">
    <location>
        <begin position="646"/>
        <end position="656"/>
    </location>
</feature>
<feature type="compositionally biased region" description="Polar residues" evidence="1">
    <location>
        <begin position="657"/>
        <end position="669"/>
    </location>
</feature>
<feature type="compositionally biased region" description="Polar residues" evidence="1">
    <location>
        <begin position="449"/>
        <end position="480"/>
    </location>
</feature>
<name>A0A815D1D3_9BILA</name>
<proteinExistence type="predicted"/>
<dbReference type="OrthoDB" id="195679at2759"/>
<evidence type="ECO:0000256" key="1">
    <source>
        <dbReference type="SAM" id="MobiDB-lite"/>
    </source>
</evidence>
<evidence type="ECO:0000313" key="4">
    <source>
        <dbReference type="EMBL" id="CAF1653653.1"/>
    </source>
</evidence>
<evidence type="ECO:0000313" key="5">
    <source>
        <dbReference type="Proteomes" id="UP000663855"/>
    </source>
</evidence>
<dbReference type="GO" id="GO:0042043">
    <property type="term" value="F:neurexin family protein binding"/>
    <property type="evidence" value="ECO:0007669"/>
    <property type="project" value="TreeGrafter"/>
</dbReference>
<feature type="region of interest" description="Disordered" evidence="1">
    <location>
        <begin position="580"/>
        <end position="672"/>
    </location>
</feature>
<feature type="region of interest" description="Disordered" evidence="1">
    <location>
        <begin position="76"/>
        <end position="100"/>
    </location>
</feature>
<dbReference type="PANTHER" id="PTHR45716:SF2">
    <property type="entry name" value="BITESIZE, ISOFORM I"/>
    <property type="match status" value="1"/>
</dbReference>
<dbReference type="Proteomes" id="UP000663855">
    <property type="component" value="Unassembled WGS sequence"/>
</dbReference>
<reference evidence="3" key="1">
    <citation type="submission" date="2021-02" db="EMBL/GenBank/DDBJ databases">
        <authorList>
            <person name="Nowell W R."/>
        </authorList>
    </citation>
    <scope>NUCLEOTIDE SEQUENCE</scope>
</reference>
<dbReference type="GO" id="GO:0005886">
    <property type="term" value="C:plasma membrane"/>
    <property type="evidence" value="ECO:0007669"/>
    <property type="project" value="TreeGrafter"/>
</dbReference>
<feature type="compositionally biased region" description="Polar residues" evidence="1">
    <location>
        <begin position="580"/>
        <end position="626"/>
    </location>
</feature>
<feature type="domain" description="C2" evidence="2">
    <location>
        <begin position="857"/>
        <end position="977"/>
    </location>
</feature>
<dbReference type="PANTHER" id="PTHR45716">
    <property type="entry name" value="BITESIZE, ISOFORM I"/>
    <property type="match status" value="1"/>
</dbReference>
<dbReference type="GO" id="GO:0006887">
    <property type="term" value="P:exocytosis"/>
    <property type="evidence" value="ECO:0007669"/>
    <property type="project" value="TreeGrafter"/>
</dbReference>
<feature type="compositionally biased region" description="Basic and acidic residues" evidence="1">
    <location>
        <begin position="513"/>
        <end position="522"/>
    </location>
</feature>
<evidence type="ECO:0000259" key="2">
    <source>
        <dbReference type="PROSITE" id="PS50004"/>
    </source>
</evidence>
<dbReference type="SUPFAM" id="SSF49562">
    <property type="entry name" value="C2 domain (Calcium/lipid-binding domain, CaLB)"/>
    <property type="match status" value="2"/>
</dbReference>
<feature type="compositionally biased region" description="Polar residues" evidence="1">
    <location>
        <begin position="523"/>
        <end position="559"/>
    </location>
</feature>
<feature type="region of interest" description="Disordered" evidence="1">
    <location>
        <begin position="394"/>
        <end position="420"/>
    </location>
</feature>
<feature type="region of interest" description="Disordered" evidence="1">
    <location>
        <begin position="440"/>
        <end position="559"/>
    </location>
</feature>
<dbReference type="InterPro" id="IPR035892">
    <property type="entry name" value="C2_domain_sf"/>
</dbReference>
<dbReference type="Gene3D" id="2.60.40.150">
    <property type="entry name" value="C2 domain"/>
    <property type="match status" value="2"/>
</dbReference>
<comment type="caution">
    <text evidence="3">The sequence shown here is derived from an EMBL/GenBank/DDBJ whole genome shotgun (WGS) entry which is preliminary data.</text>
</comment>
<organism evidence="3 5">
    <name type="scientific">Rotaria magnacalcarata</name>
    <dbReference type="NCBI Taxonomy" id="392030"/>
    <lineage>
        <taxon>Eukaryota</taxon>
        <taxon>Metazoa</taxon>
        <taxon>Spiralia</taxon>
        <taxon>Gnathifera</taxon>
        <taxon>Rotifera</taxon>
        <taxon>Eurotatoria</taxon>
        <taxon>Bdelloidea</taxon>
        <taxon>Philodinida</taxon>
        <taxon>Philodinidae</taxon>
        <taxon>Rotaria</taxon>
    </lineage>
</organism>
<sequence>MPSFYPSTRHRTLITKQLSNHDDDDPDSIYKEAFIIEIFQHWKAKALEHQHSVNNPENLPAANHFTQALASEISSTETPTIQTVPCESISNNNKNEPPNVIQSQTSTVAIKKRTTPLPTSNTRRKIPAKKNIIRCTEFANPNLLGPYPKNKYGATNVTVTAATTKKPPKASTIFIEPKKTQPSLPPRLFRSFSFDESSQKTRKAIVEKQHTPDDAQIFQSTSPTWTPTSHIMSARSYAHSLYDDETSSDESNHESLLIRNKRYLKRTTNTQEKYTPFDTSNLVMPSAIYIIDPGGNSQPFDLHDDSMEEYFRTGRIVEHDYVATSKHFSNLNSVSTHSSLSVVVKTPSVEEINSNRHILHSIGEEVEEEEEELVNKFSRSGSILSRQFDRIEASVKSQKMKSNTRKIDTNSNQTENNPILLSRRWSDSVVSDEDDEYLRLPQRAHVKTPSASSVTKQTVTSTPKLSIDSYTNIQTPQSSADEPKPAATVSRHSSVNEFVLTSTTKRQPTESLPNKDESHEAQSLKSTVKSHPTQSFTNNFELQQRPSLQSTVEPPRTSNFTNKMELQQIPSLKNSAELQQMASLRSTAKSPQTTNLTNTPELSQTFSHTNSTELQQRTNLRSTTEPPQTPGLINTARPQLTSSLTDAKDSIEKTNNENKTASIESQITTADRDKADVRVEKRKLGLFKIKSSLTDLYTSQSSLNSGFGDTKSHHNLDISGTIELKLCYNINKGALDVFIKKCTDLARVKRNQAPNPYCKLYLLPDNQKTSKLKTTVKKDTIEPEYNEVFRYQLNNEDFNSRILWISVWSQTSLGSNYFLGEIHISFNNCTLDRFEEYALLARMSKDNLPQTILQTDDSSELSFDLTFITNSTHIETGTLQINAIQGKNINREKHSDIICKGLLMPGDIKRKLAISRKGPSPKWDIPLRWENLSRNNLKTISIEISLWRQERFRKTMMSFVRLTAINVQFDDKFSKSFDSTDAEKRAWEFFLQKPTQIHHIQLPLRPATN</sequence>
<dbReference type="Pfam" id="PF00168">
    <property type="entry name" value="C2"/>
    <property type="match status" value="2"/>
</dbReference>
<dbReference type="EMBL" id="CAJNOV010007591">
    <property type="protein sequence ID" value="CAF1290978.1"/>
    <property type="molecule type" value="Genomic_DNA"/>
</dbReference>
<dbReference type="EMBL" id="CAJNOW010016970">
    <property type="protein sequence ID" value="CAF1653653.1"/>
    <property type="molecule type" value="Genomic_DNA"/>
</dbReference>
<feature type="compositionally biased region" description="Polar residues" evidence="1">
    <location>
        <begin position="490"/>
        <end position="512"/>
    </location>
</feature>
<feature type="compositionally biased region" description="Polar residues" evidence="1">
    <location>
        <begin position="636"/>
        <end position="645"/>
    </location>
</feature>
<feature type="domain" description="C2" evidence="2">
    <location>
        <begin position="718"/>
        <end position="839"/>
    </location>
</feature>
<dbReference type="Proteomes" id="UP000663834">
    <property type="component" value="Unassembled WGS sequence"/>
</dbReference>
<dbReference type="GO" id="GO:0070382">
    <property type="term" value="C:exocytic vesicle"/>
    <property type="evidence" value="ECO:0007669"/>
    <property type="project" value="TreeGrafter"/>
</dbReference>
<dbReference type="InterPro" id="IPR000008">
    <property type="entry name" value="C2_dom"/>
</dbReference>
<dbReference type="SMART" id="SM00239">
    <property type="entry name" value="C2"/>
    <property type="match status" value="1"/>
</dbReference>
<dbReference type="CDD" id="cd08521">
    <property type="entry name" value="C2A_SLP"/>
    <property type="match status" value="1"/>
</dbReference>
<protein>
    <recommendedName>
        <fullName evidence="2">C2 domain-containing protein</fullName>
    </recommendedName>
</protein>
<gene>
    <name evidence="3" type="ORF">CJN711_LOCUS16425</name>
    <name evidence="4" type="ORF">KQP761_LOCUS30475</name>
</gene>